<organism evidence="19 20">
    <name type="scientific">Falsiroseomonas stagni DSM 19981</name>
    <dbReference type="NCBI Taxonomy" id="1123062"/>
    <lineage>
        <taxon>Bacteria</taxon>
        <taxon>Pseudomonadati</taxon>
        <taxon>Pseudomonadota</taxon>
        <taxon>Alphaproteobacteria</taxon>
        <taxon>Acetobacterales</taxon>
        <taxon>Roseomonadaceae</taxon>
        <taxon>Falsiroseomonas</taxon>
    </lineage>
</organism>
<evidence type="ECO:0000256" key="2">
    <source>
        <dbReference type="ARBA" id="ARBA00009450"/>
    </source>
</evidence>
<protein>
    <submittedName>
        <fullName evidence="19">Protein involved in polysaccharide export, contains SLBB domain of the beta-grasp fold</fullName>
    </submittedName>
</protein>
<dbReference type="STRING" id="1123062.SAMN02745775_103208"/>
<dbReference type="OrthoDB" id="9808948at2"/>
<name>A0A1I4A8W7_9PROT</name>
<evidence type="ECO:0000256" key="7">
    <source>
        <dbReference type="ARBA" id="ARBA00022729"/>
    </source>
</evidence>
<keyword evidence="7" id="KW-0732">Signal</keyword>
<keyword evidence="9" id="KW-0406">Ion transport</keyword>
<feature type="domain" description="Soluble ligand binding" evidence="17">
    <location>
        <begin position="657"/>
        <end position="692"/>
    </location>
</feature>
<evidence type="ECO:0000259" key="16">
    <source>
        <dbReference type="Pfam" id="PF02563"/>
    </source>
</evidence>
<dbReference type="Pfam" id="PF22461">
    <property type="entry name" value="SLBB_2"/>
    <property type="match status" value="1"/>
</dbReference>
<dbReference type="GO" id="GO:0015159">
    <property type="term" value="F:polysaccharide transmembrane transporter activity"/>
    <property type="evidence" value="ECO:0007669"/>
    <property type="project" value="InterPro"/>
</dbReference>
<reference evidence="19 20" key="1">
    <citation type="submission" date="2016-10" db="EMBL/GenBank/DDBJ databases">
        <authorList>
            <person name="de Groot N.N."/>
        </authorList>
    </citation>
    <scope>NUCLEOTIDE SEQUENCE [LARGE SCALE GENOMIC DNA]</scope>
    <source>
        <strain evidence="19 20">DSM 19981</strain>
    </source>
</reference>
<evidence type="ECO:0000256" key="6">
    <source>
        <dbReference type="ARBA" id="ARBA00022692"/>
    </source>
</evidence>
<evidence type="ECO:0000256" key="15">
    <source>
        <dbReference type="SAM" id="MobiDB-lite"/>
    </source>
</evidence>
<dbReference type="InterPro" id="IPR019554">
    <property type="entry name" value="Soluble_ligand-bd"/>
</dbReference>
<evidence type="ECO:0000313" key="20">
    <source>
        <dbReference type="Proteomes" id="UP000199473"/>
    </source>
</evidence>
<dbReference type="GO" id="GO:0015288">
    <property type="term" value="F:porin activity"/>
    <property type="evidence" value="ECO:0007669"/>
    <property type="project" value="UniProtKB-KW"/>
</dbReference>
<evidence type="ECO:0000256" key="1">
    <source>
        <dbReference type="ARBA" id="ARBA00004571"/>
    </source>
</evidence>
<dbReference type="Pfam" id="PF02563">
    <property type="entry name" value="Poly_export"/>
    <property type="match status" value="1"/>
</dbReference>
<dbReference type="InterPro" id="IPR054765">
    <property type="entry name" value="SLBB_dom"/>
</dbReference>
<evidence type="ECO:0000256" key="13">
    <source>
        <dbReference type="ARBA" id="ARBA00023237"/>
    </source>
</evidence>
<feature type="domain" description="Soluble ligand binding" evidence="17">
    <location>
        <begin position="324"/>
        <end position="356"/>
    </location>
</feature>
<comment type="similarity">
    <text evidence="2">Belongs to the BexD/CtrA/VexA family.</text>
</comment>
<keyword evidence="5" id="KW-0762">Sugar transport</keyword>
<keyword evidence="8" id="KW-0625">Polysaccharide transport</keyword>
<dbReference type="Proteomes" id="UP000199473">
    <property type="component" value="Unassembled WGS sequence"/>
</dbReference>
<gene>
    <name evidence="19" type="ORF">SAMN02745775_103208</name>
</gene>
<dbReference type="PANTHER" id="PTHR33619">
    <property type="entry name" value="POLYSACCHARIDE EXPORT PROTEIN GFCE-RELATED"/>
    <property type="match status" value="1"/>
</dbReference>
<feature type="domain" description="Polysaccharide export protein N-terminal" evidence="16">
    <location>
        <begin position="163"/>
        <end position="224"/>
    </location>
</feature>
<evidence type="ECO:0000259" key="17">
    <source>
        <dbReference type="Pfam" id="PF10531"/>
    </source>
</evidence>
<feature type="region of interest" description="Disordered" evidence="15">
    <location>
        <begin position="85"/>
        <end position="104"/>
    </location>
</feature>
<evidence type="ECO:0000256" key="10">
    <source>
        <dbReference type="ARBA" id="ARBA00023114"/>
    </source>
</evidence>
<keyword evidence="20" id="KW-1185">Reference proteome</keyword>
<dbReference type="GO" id="GO:0046930">
    <property type="term" value="C:pore complex"/>
    <property type="evidence" value="ECO:0007669"/>
    <property type="project" value="UniProtKB-KW"/>
</dbReference>
<evidence type="ECO:0000256" key="14">
    <source>
        <dbReference type="ARBA" id="ARBA00023288"/>
    </source>
</evidence>
<keyword evidence="14" id="KW-0449">Lipoprotein</keyword>
<dbReference type="PANTHER" id="PTHR33619:SF3">
    <property type="entry name" value="POLYSACCHARIDE EXPORT PROTEIN GFCE-RELATED"/>
    <property type="match status" value="1"/>
</dbReference>
<dbReference type="InterPro" id="IPR049712">
    <property type="entry name" value="Poly_export"/>
</dbReference>
<dbReference type="GO" id="GO:0009279">
    <property type="term" value="C:cell outer membrane"/>
    <property type="evidence" value="ECO:0007669"/>
    <property type="project" value="UniProtKB-SubCell"/>
</dbReference>
<dbReference type="Pfam" id="PF10531">
    <property type="entry name" value="SLBB"/>
    <property type="match status" value="4"/>
</dbReference>
<accession>A0A1I4A8W7</accession>
<dbReference type="GO" id="GO:0006811">
    <property type="term" value="P:monoatomic ion transport"/>
    <property type="evidence" value="ECO:0007669"/>
    <property type="project" value="UniProtKB-KW"/>
</dbReference>
<comment type="subcellular location">
    <subcellularLocation>
        <location evidence="1">Cell outer membrane</location>
        <topology evidence="1">Multi-pass membrane protein</topology>
    </subcellularLocation>
</comment>
<keyword evidence="6" id="KW-0812">Transmembrane</keyword>
<dbReference type="EMBL" id="FOSQ01000003">
    <property type="protein sequence ID" value="SFK52401.1"/>
    <property type="molecule type" value="Genomic_DNA"/>
</dbReference>
<evidence type="ECO:0000256" key="3">
    <source>
        <dbReference type="ARBA" id="ARBA00022448"/>
    </source>
</evidence>
<feature type="domain" description="Soluble ligand binding" evidence="17">
    <location>
        <begin position="568"/>
        <end position="610"/>
    </location>
</feature>
<dbReference type="InterPro" id="IPR003715">
    <property type="entry name" value="Poly_export_N"/>
</dbReference>
<keyword evidence="3" id="KW-0813">Transport</keyword>
<evidence type="ECO:0000259" key="18">
    <source>
        <dbReference type="Pfam" id="PF22461"/>
    </source>
</evidence>
<feature type="region of interest" description="Disordered" evidence="15">
    <location>
        <begin position="30"/>
        <end position="65"/>
    </location>
</feature>
<feature type="compositionally biased region" description="Pro residues" evidence="15">
    <location>
        <begin position="89"/>
        <end position="104"/>
    </location>
</feature>
<evidence type="ECO:0000256" key="4">
    <source>
        <dbReference type="ARBA" id="ARBA00022452"/>
    </source>
</evidence>
<keyword evidence="12" id="KW-0564">Palmitate</keyword>
<dbReference type="AlphaFoldDB" id="A0A1I4A8W7"/>
<sequence length="907" mass="94640">MPSQLTPELRLVSAVLAGLLAWMPVARAQPAGPPAISSSPGSATGPAVGSALSPPPLPSLLPGGLPLPSLPAGTQQEIMQRILDAAGGRPPPGPLPAPAAPTPSSPFPAMPAMPGVAPAASLGEPLSHTEAFFAERLGLALRQFGYDSFRSGPGGAGVLGALPDDYIIGRDDELVLALRGRTRSTLNLRVLRDGTLVTPDLPPIPAAGRTLRDLRADLEARIARDMPGTEAYLAIGQVRQIAIFVGGEVQRPGMQALTALSSVLDALQQAGGVRKTGSLRGIRVEGPRGSRVVDLYAVIAGERGSVDLSLREGERIVVPPLGGVVALAGEVTRPGIYELPAGSAGVPLSAALRLAGDPLRPAGNRFLSQGTDGGGRRSFTELRPQDLVRRGDSVLVQPGADVIANQLRLAGHVTAPVTRAIGRGGVSLNGLLSDPRLVRPDPYPRLAVILRLDAQTRVRQFVPFDLSRTLQGQGNLPLAEGDEVIVLGNSDIAWLASPPVQRALRGEAPPDDSCPALTQLAIAARSAPARFAHARGAGFPDIGAPGCPQVFRDYPPLLAFLLDTAVLLAGEVRQPGLFPIQDNTGLDALLAAAGGVTDGADLSAIELAREPVEQAGTIPLSRTLLDLRSRNFRAVRLSPRDVIRVPRSFTDRETGPVTLAGEAVRPGVYDIRRGERLSELLARAGGLTGQAYAYGTVFTRDSVRLRQQEGFARTARDLETSLIQVAAGQAVAGGRGQNVDVGNAISAGRELANALRQAQAAGRMVVEANPVLLAARPELDVLLEPGDLIVIPKRPNEVTVVGAVLNPGSLQFQSGWRASDYLRAAGGPQRFADTSRAFVVFPNGQSAPAGLSGWQAGGPPVPPGSLVVVPQDPSPFETWGFIRDLTQVLSQVTISSAALAVIAREMR</sequence>
<keyword evidence="11" id="KW-0472">Membrane</keyword>
<feature type="domain" description="Soluble ligand binding" evidence="17">
    <location>
        <begin position="798"/>
        <end position="840"/>
    </location>
</feature>
<dbReference type="RefSeq" id="WP_092959402.1">
    <property type="nucleotide sequence ID" value="NZ_FOSQ01000003.1"/>
</dbReference>
<evidence type="ECO:0000256" key="8">
    <source>
        <dbReference type="ARBA" id="ARBA00023047"/>
    </source>
</evidence>
<dbReference type="Gene3D" id="3.10.560.10">
    <property type="entry name" value="Outer membrane lipoprotein wza domain like"/>
    <property type="match status" value="4"/>
</dbReference>
<keyword evidence="13" id="KW-0998">Cell outer membrane</keyword>
<evidence type="ECO:0000313" key="19">
    <source>
        <dbReference type="EMBL" id="SFK52401.1"/>
    </source>
</evidence>
<evidence type="ECO:0000256" key="11">
    <source>
        <dbReference type="ARBA" id="ARBA00023136"/>
    </source>
</evidence>
<feature type="domain" description="SLBB" evidence="18">
    <location>
        <begin position="243"/>
        <end position="303"/>
    </location>
</feature>
<feature type="compositionally biased region" description="Low complexity" evidence="15">
    <location>
        <begin position="34"/>
        <end position="52"/>
    </location>
</feature>
<evidence type="ECO:0000256" key="12">
    <source>
        <dbReference type="ARBA" id="ARBA00023139"/>
    </source>
</evidence>
<keyword evidence="10" id="KW-0626">Porin</keyword>
<proteinExistence type="inferred from homology"/>
<evidence type="ECO:0000256" key="9">
    <source>
        <dbReference type="ARBA" id="ARBA00023065"/>
    </source>
</evidence>
<keyword evidence="4" id="KW-1134">Transmembrane beta strand</keyword>
<evidence type="ECO:0000256" key="5">
    <source>
        <dbReference type="ARBA" id="ARBA00022597"/>
    </source>
</evidence>